<sequence length="61" mass="6813">MLKLLKETGIAAVLYFALSWAFGLGIEEGDSWPEAAMAAAMFAVLYFILGLALRWFKKRKS</sequence>
<accession>A0A7W6E6U5</accession>
<keyword evidence="3" id="KW-1185">Reference proteome</keyword>
<dbReference type="AlphaFoldDB" id="A0A7W6E6U5"/>
<organism evidence="2 3">
    <name type="scientific">Sulfitobacter undariae</name>
    <dbReference type="NCBI Taxonomy" id="1563671"/>
    <lineage>
        <taxon>Bacteria</taxon>
        <taxon>Pseudomonadati</taxon>
        <taxon>Pseudomonadota</taxon>
        <taxon>Alphaproteobacteria</taxon>
        <taxon>Rhodobacterales</taxon>
        <taxon>Roseobacteraceae</taxon>
        <taxon>Sulfitobacter</taxon>
    </lineage>
</organism>
<keyword evidence="1" id="KW-1133">Transmembrane helix</keyword>
<dbReference type="RefSeq" id="WP_184567994.1">
    <property type="nucleotide sequence ID" value="NZ_JACIEI010000020.1"/>
</dbReference>
<dbReference type="Proteomes" id="UP000530268">
    <property type="component" value="Unassembled WGS sequence"/>
</dbReference>
<dbReference type="EMBL" id="JACIEI010000020">
    <property type="protein sequence ID" value="MBB3995826.1"/>
    <property type="molecule type" value="Genomic_DNA"/>
</dbReference>
<reference evidence="2 3" key="1">
    <citation type="submission" date="2020-08" db="EMBL/GenBank/DDBJ databases">
        <title>Genomic Encyclopedia of Type Strains, Phase IV (KMG-IV): sequencing the most valuable type-strain genomes for metagenomic binning, comparative biology and taxonomic classification.</title>
        <authorList>
            <person name="Goeker M."/>
        </authorList>
    </citation>
    <scope>NUCLEOTIDE SEQUENCE [LARGE SCALE GENOMIC DNA]</scope>
    <source>
        <strain evidence="2 3">DSM 102234</strain>
    </source>
</reference>
<gene>
    <name evidence="2" type="ORF">GGR95_003490</name>
</gene>
<name>A0A7W6E6U5_9RHOB</name>
<proteinExistence type="predicted"/>
<keyword evidence="1" id="KW-0472">Membrane</keyword>
<evidence type="ECO:0000313" key="2">
    <source>
        <dbReference type="EMBL" id="MBB3995826.1"/>
    </source>
</evidence>
<comment type="caution">
    <text evidence="2">The sequence shown here is derived from an EMBL/GenBank/DDBJ whole genome shotgun (WGS) entry which is preliminary data.</text>
</comment>
<evidence type="ECO:0000256" key="1">
    <source>
        <dbReference type="SAM" id="Phobius"/>
    </source>
</evidence>
<protein>
    <submittedName>
        <fullName evidence="2">Preprotein translocase subunit SecG</fullName>
    </submittedName>
</protein>
<keyword evidence="1" id="KW-0812">Transmembrane</keyword>
<evidence type="ECO:0000313" key="3">
    <source>
        <dbReference type="Proteomes" id="UP000530268"/>
    </source>
</evidence>
<feature type="transmembrane region" description="Helical" evidence="1">
    <location>
        <begin position="35"/>
        <end position="56"/>
    </location>
</feature>